<dbReference type="RefSeq" id="WP_203737065.1">
    <property type="nucleotide sequence ID" value="NZ_BOMO01000047.1"/>
</dbReference>
<comment type="caution">
    <text evidence="11">The sequence shown here is derived from an EMBL/GenBank/DDBJ whole genome shotgun (WGS) entry which is preliminary data.</text>
</comment>
<protein>
    <submittedName>
        <fullName evidence="11">Alpha-L-arabinofuranosidase B-like protein</fullName>
    </submittedName>
</protein>
<evidence type="ECO:0000259" key="10">
    <source>
        <dbReference type="Pfam" id="PF05270"/>
    </source>
</evidence>
<evidence type="ECO:0000256" key="6">
    <source>
        <dbReference type="PIRSR" id="PIRSR606710-1"/>
    </source>
</evidence>
<evidence type="ECO:0000256" key="9">
    <source>
        <dbReference type="SAM" id="SignalP"/>
    </source>
</evidence>
<dbReference type="InterPro" id="IPR036195">
    <property type="entry name" value="AbfB_ABD_sf"/>
</dbReference>
<reference evidence="11 12" key="1">
    <citation type="submission" date="2018-03" db="EMBL/GenBank/DDBJ databases">
        <title>Genomic Encyclopedia of Archaeal and Bacterial Type Strains, Phase II (KMG-II): from individual species to whole genera.</title>
        <authorList>
            <person name="Goeker M."/>
        </authorList>
    </citation>
    <scope>NUCLEOTIDE SEQUENCE [LARGE SCALE GENOMIC DNA]</scope>
    <source>
        <strain evidence="11 12">DSM 43146</strain>
    </source>
</reference>
<evidence type="ECO:0000256" key="5">
    <source>
        <dbReference type="ARBA" id="ARBA00023295"/>
    </source>
</evidence>
<dbReference type="SUPFAM" id="SSF75005">
    <property type="entry name" value="Arabinanase/levansucrase/invertase"/>
    <property type="match status" value="1"/>
</dbReference>
<feature type="active site" description="Proton acceptor" evidence="6">
    <location>
        <position position="196"/>
    </location>
</feature>
<dbReference type="Pfam" id="PF04616">
    <property type="entry name" value="Glyco_hydro_43"/>
    <property type="match status" value="1"/>
</dbReference>
<comment type="similarity">
    <text evidence="1 8">Belongs to the glycosyl hydrolase 43 family.</text>
</comment>
<feature type="site" description="Important for catalytic activity, responsible for pKa modulation of the active site Glu and correct orientation of both the proton donor and substrate" evidence="7">
    <location>
        <position position="308"/>
    </location>
</feature>
<dbReference type="Gene3D" id="2.115.10.20">
    <property type="entry name" value="Glycosyl hydrolase domain, family 43"/>
    <property type="match status" value="1"/>
</dbReference>
<dbReference type="InterPro" id="IPR007934">
    <property type="entry name" value="AbfB_ABD"/>
</dbReference>
<organism evidence="11 12">
    <name type="scientific">Actinoplanes italicus</name>
    <dbReference type="NCBI Taxonomy" id="113567"/>
    <lineage>
        <taxon>Bacteria</taxon>
        <taxon>Bacillati</taxon>
        <taxon>Actinomycetota</taxon>
        <taxon>Actinomycetes</taxon>
        <taxon>Micromonosporales</taxon>
        <taxon>Micromonosporaceae</taxon>
        <taxon>Actinoplanes</taxon>
    </lineage>
</organism>
<name>A0A2T0K3J3_9ACTN</name>
<evidence type="ECO:0000256" key="8">
    <source>
        <dbReference type="RuleBase" id="RU361187"/>
    </source>
</evidence>
<dbReference type="AlphaFoldDB" id="A0A2T0K3J3"/>
<dbReference type="GO" id="GO:0046373">
    <property type="term" value="P:L-arabinose metabolic process"/>
    <property type="evidence" value="ECO:0007669"/>
    <property type="project" value="InterPro"/>
</dbReference>
<keyword evidence="2" id="KW-0858">Xylan degradation</keyword>
<feature type="chain" id="PRO_5015511326" evidence="9">
    <location>
        <begin position="35"/>
        <end position="465"/>
    </location>
</feature>
<proteinExistence type="inferred from homology"/>
<dbReference type="InterPro" id="IPR052176">
    <property type="entry name" value="Glycosyl_Hydrlase_43_Enz"/>
</dbReference>
<keyword evidence="5 8" id="KW-0326">Glycosidase</keyword>
<dbReference type="PANTHER" id="PTHR43772">
    <property type="entry name" value="ENDO-1,4-BETA-XYLANASE"/>
    <property type="match status" value="1"/>
</dbReference>
<evidence type="ECO:0000256" key="4">
    <source>
        <dbReference type="ARBA" id="ARBA00023277"/>
    </source>
</evidence>
<dbReference type="InterPro" id="IPR006311">
    <property type="entry name" value="TAT_signal"/>
</dbReference>
<accession>A0A2T0K3J3</accession>
<keyword evidence="2" id="KW-0624">Polysaccharide degradation</keyword>
<evidence type="ECO:0000256" key="2">
    <source>
        <dbReference type="ARBA" id="ARBA00022651"/>
    </source>
</evidence>
<evidence type="ECO:0000256" key="7">
    <source>
        <dbReference type="PIRSR" id="PIRSR606710-2"/>
    </source>
</evidence>
<dbReference type="InterPro" id="IPR006710">
    <property type="entry name" value="Glyco_hydro_43"/>
</dbReference>
<dbReference type="InterPro" id="IPR023296">
    <property type="entry name" value="Glyco_hydro_beta-prop_sf"/>
</dbReference>
<dbReference type="GO" id="GO:0045493">
    <property type="term" value="P:xylan catabolic process"/>
    <property type="evidence" value="ECO:0007669"/>
    <property type="project" value="UniProtKB-KW"/>
</dbReference>
<evidence type="ECO:0000313" key="11">
    <source>
        <dbReference type="EMBL" id="PRX17433.1"/>
    </source>
</evidence>
<dbReference type="Pfam" id="PF05270">
    <property type="entry name" value="AbfB"/>
    <property type="match status" value="1"/>
</dbReference>
<dbReference type="CDD" id="cd23399">
    <property type="entry name" value="beta-trefoil_ABD_ABFB"/>
    <property type="match status" value="1"/>
</dbReference>
<keyword evidence="9" id="KW-0732">Signal</keyword>
<feature type="active site" description="Proton donor" evidence="6">
    <location>
        <position position="355"/>
    </location>
</feature>
<evidence type="ECO:0000256" key="1">
    <source>
        <dbReference type="ARBA" id="ARBA00009865"/>
    </source>
</evidence>
<feature type="signal peptide" evidence="9">
    <location>
        <begin position="1"/>
        <end position="34"/>
    </location>
</feature>
<keyword evidence="12" id="KW-1185">Reference proteome</keyword>
<keyword evidence="4" id="KW-0119">Carbohydrate metabolism</keyword>
<gene>
    <name evidence="11" type="ORF">CLV67_116209</name>
</gene>
<dbReference type="Proteomes" id="UP000239415">
    <property type="component" value="Unassembled WGS sequence"/>
</dbReference>
<dbReference type="EMBL" id="PVMZ01000016">
    <property type="protein sequence ID" value="PRX17433.1"/>
    <property type="molecule type" value="Genomic_DNA"/>
</dbReference>
<evidence type="ECO:0000256" key="3">
    <source>
        <dbReference type="ARBA" id="ARBA00022801"/>
    </source>
</evidence>
<dbReference type="GO" id="GO:0046556">
    <property type="term" value="F:alpha-L-arabinofuranosidase activity"/>
    <property type="evidence" value="ECO:0007669"/>
    <property type="project" value="InterPro"/>
</dbReference>
<dbReference type="PANTHER" id="PTHR43772:SF2">
    <property type="entry name" value="PUTATIVE (AFU_ORTHOLOGUE AFUA_2G04480)-RELATED"/>
    <property type="match status" value="1"/>
</dbReference>
<dbReference type="CDD" id="cd09004">
    <property type="entry name" value="GH43_bXyl-like"/>
    <property type="match status" value="1"/>
</dbReference>
<dbReference type="PROSITE" id="PS51318">
    <property type="entry name" value="TAT"/>
    <property type="match status" value="1"/>
</dbReference>
<keyword evidence="3 8" id="KW-0378">Hydrolase</keyword>
<evidence type="ECO:0000313" key="12">
    <source>
        <dbReference type="Proteomes" id="UP000239415"/>
    </source>
</evidence>
<feature type="domain" description="Alpha-L-arabinofuranosidase B arabinose-binding" evidence="10">
    <location>
        <begin position="43"/>
        <end position="177"/>
    </location>
</feature>
<dbReference type="SUPFAM" id="SSF110221">
    <property type="entry name" value="AbfB domain"/>
    <property type="match status" value="1"/>
</dbReference>
<dbReference type="Gene3D" id="2.80.10.50">
    <property type="match status" value="1"/>
</dbReference>
<sequence length="465" mass="50499">MPLSPTGRRTVARAATVVLAAAVVTAHNAQPANAAEIPTGARSLQSVNVSGSYLRHADYLGGIAAVTSSSSAQVKSDATFTVTPGLAGGAGCVSFQAANGMWLRHRDYRVRLETNAGTATFLADATFCVRDGSVSGSVRLESFNYPGRFLRHRDNQIWIDPSTTNAGTFAADSSWRVTTPWVAGRRSPILKGLYADPNIAYLNGRYYIYPTTDGYNGWSGSRFKAFSSADLVNWTDHGTILDLATQIDWAADRAWAPTIAYRNSRYYFYFSGATNIGVATSTSPTGPFTDPLGRPLVPAGFRSGQMIDPHSFVDTDGKAYLYWGNGYAYVVPLNTDMISYDTAQVRTLSLPNFREAPFVFKRGSTYYMTYSVDDTGSENYHVEYSTSTSPLGPWTHRGTILSKNLGLGIKGPAHQSVVKAPDSDTWYIAYHRFAIPAGNGTNRETTIDPLRFNADGTIQPVVPTL</sequence>